<name>A0A5N6XJF3_9EURO</name>
<keyword evidence="3" id="KW-1185">Reference proteome</keyword>
<proteinExistence type="predicted"/>
<sequence length="191" mass="21274">MARARGSLLAAAERRANRRRAPEFLTNDEIHKDIRNLEHEIVLAQDDIKKKQDRITLLKAEQARRNVDMSDPADSTMDIDPPALAHAPCQQLLDHLRLITQRLVTCAFWAVLTFADVAKLAKLILELETTTFLLDFCMHACTAIPLLWARKPPTPPSQAAPPPAQQIAARKSLISPSNETTVVAFSGKLKL</sequence>
<evidence type="ECO:0000313" key="3">
    <source>
        <dbReference type="Proteomes" id="UP000325945"/>
    </source>
</evidence>
<dbReference type="AlphaFoldDB" id="A0A5N6XJF3"/>
<evidence type="ECO:0000313" key="2">
    <source>
        <dbReference type="EMBL" id="KAE8333364.1"/>
    </source>
</evidence>
<reference evidence="3" key="1">
    <citation type="submission" date="2019-04" db="EMBL/GenBank/DDBJ databases">
        <title>Friends and foes A comparative genomics studyof 23 Aspergillus species from section Flavi.</title>
        <authorList>
            <consortium name="DOE Joint Genome Institute"/>
            <person name="Kjaerbolling I."/>
            <person name="Vesth T."/>
            <person name="Frisvad J.C."/>
            <person name="Nybo J.L."/>
            <person name="Theobald S."/>
            <person name="Kildgaard S."/>
            <person name="Isbrandt T."/>
            <person name="Kuo A."/>
            <person name="Sato A."/>
            <person name="Lyhne E.K."/>
            <person name="Kogle M.E."/>
            <person name="Wiebenga A."/>
            <person name="Kun R.S."/>
            <person name="Lubbers R.J."/>
            <person name="Makela M.R."/>
            <person name="Barry K."/>
            <person name="Chovatia M."/>
            <person name="Clum A."/>
            <person name="Daum C."/>
            <person name="Haridas S."/>
            <person name="He G."/>
            <person name="LaButti K."/>
            <person name="Lipzen A."/>
            <person name="Mondo S."/>
            <person name="Riley R."/>
            <person name="Salamov A."/>
            <person name="Simmons B.A."/>
            <person name="Magnuson J.K."/>
            <person name="Henrissat B."/>
            <person name="Mortensen U.H."/>
            <person name="Larsen T.O."/>
            <person name="Devries R.P."/>
            <person name="Grigoriev I.V."/>
            <person name="Machida M."/>
            <person name="Baker S.E."/>
            <person name="Andersen M.R."/>
        </authorList>
    </citation>
    <scope>NUCLEOTIDE SEQUENCE [LARGE SCALE GENOMIC DNA]</scope>
    <source>
        <strain evidence="3">CBS 130017</strain>
    </source>
</reference>
<dbReference type="EMBL" id="ML741762">
    <property type="protein sequence ID" value="KAE8333364.1"/>
    <property type="molecule type" value="Genomic_DNA"/>
</dbReference>
<dbReference type="Proteomes" id="UP000325945">
    <property type="component" value="Unassembled WGS sequence"/>
</dbReference>
<gene>
    <name evidence="2" type="ORF">BDV39DRAFT_199090</name>
</gene>
<accession>A0A5N6XJF3</accession>
<evidence type="ECO:0000256" key="1">
    <source>
        <dbReference type="SAM" id="Coils"/>
    </source>
</evidence>
<organism evidence="2 3">
    <name type="scientific">Aspergillus sergii</name>
    <dbReference type="NCBI Taxonomy" id="1034303"/>
    <lineage>
        <taxon>Eukaryota</taxon>
        <taxon>Fungi</taxon>
        <taxon>Dikarya</taxon>
        <taxon>Ascomycota</taxon>
        <taxon>Pezizomycotina</taxon>
        <taxon>Eurotiomycetes</taxon>
        <taxon>Eurotiomycetidae</taxon>
        <taxon>Eurotiales</taxon>
        <taxon>Aspergillaceae</taxon>
        <taxon>Aspergillus</taxon>
        <taxon>Aspergillus subgen. Circumdati</taxon>
    </lineage>
</organism>
<keyword evidence="1" id="KW-0175">Coiled coil</keyword>
<protein>
    <submittedName>
        <fullName evidence="2">Uncharacterized protein</fullName>
    </submittedName>
</protein>
<feature type="coiled-coil region" evidence="1">
    <location>
        <begin position="27"/>
        <end position="61"/>
    </location>
</feature>